<organism evidence="1 2">
    <name type="scientific">Sphingomonas aurantiaca</name>
    <dbReference type="NCBI Taxonomy" id="185949"/>
    <lineage>
        <taxon>Bacteria</taxon>
        <taxon>Pseudomonadati</taxon>
        <taxon>Pseudomonadota</taxon>
        <taxon>Alphaproteobacteria</taxon>
        <taxon>Sphingomonadales</taxon>
        <taxon>Sphingomonadaceae</taxon>
        <taxon>Sphingomonas</taxon>
    </lineage>
</organism>
<name>A0A5E7ZMQ2_9SPHN</name>
<gene>
    <name evidence="1" type="ORF">SPHINGO391_470049</name>
</gene>
<protein>
    <submittedName>
        <fullName evidence="1">Uncharacterized protein</fullName>
    </submittedName>
</protein>
<dbReference type="EMBL" id="CABVLI010000042">
    <property type="protein sequence ID" value="VVT20286.1"/>
    <property type="molecule type" value="Genomic_DNA"/>
</dbReference>
<dbReference type="RefSeq" id="WP_151991234.1">
    <property type="nucleotide sequence ID" value="NZ_LR701528.1"/>
</dbReference>
<reference evidence="1 2" key="1">
    <citation type="submission" date="2019-09" db="EMBL/GenBank/DDBJ databases">
        <authorList>
            <person name="Dittami M. S."/>
        </authorList>
    </citation>
    <scope>NUCLEOTIDE SEQUENCE [LARGE SCALE GENOMIC DNA]</scope>
    <source>
        <strain evidence="1">SPHINGO391</strain>
    </source>
</reference>
<evidence type="ECO:0000313" key="2">
    <source>
        <dbReference type="Proteomes" id="UP000326857"/>
    </source>
</evidence>
<evidence type="ECO:0000313" key="1">
    <source>
        <dbReference type="EMBL" id="VVT20286.1"/>
    </source>
</evidence>
<proteinExistence type="predicted"/>
<dbReference type="AlphaFoldDB" id="A0A5E7ZMQ2"/>
<sequence length="60" mass="6521">MTEQAWLTAMLTRVKKAPALSGLLTPKKPKAKRMDWQDMYNAAAAWAGRSGATITEVAGE</sequence>
<dbReference type="Proteomes" id="UP000326857">
    <property type="component" value="Unassembled WGS sequence"/>
</dbReference>
<accession>A0A5E7ZMQ2</accession>